<feature type="compositionally biased region" description="Basic residues" evidence="1">
    <location>
        <begin position="45"/>
        <end position="57"/>
    </location>
</feature>
<sequence length="287" mass="31604">MSTVHSAIDAHVKEIVERLAAEFEFDTAKALEIVFDASTPAKPKAPAKTKAPAKPKAKPKDDDATKTIRYGGKDVEIEVSSSKVNPCQYELTSGKNKGNECGVKSCYKYNGKWYHGTVTDGDEGEDCKVTAHLESVIKKSLSEKVVKKPQALDASGMPVPGNKKGKTLAHAKEAADTKSKSLIDKVVLDTAKRTVRFDKEKNIWWEPISGLVFNRDTQKAIGHYSVTNRKTEALSADDIAVCEEHGFKFVPPAVDKKVPPPKPDEDDDVEEEEDEEEEEVSDEEDED</sequence>
<feature type="region of interest" description="Disordered" evidence="1">
    <location>
        <begin position="250"/>
        <end position="287"/>
    </location>
</feature>
<organism evidence="2">
    <name type="scientific">viral metagenome</name>
    <dbReference type="NCBI Taxonomy" id="1070528"/>
    <lineage>
        <taxon>unclassified sequences</taxon>
        <taxon>metagenomes</taxon>
        <taxon>organismal metagenomes</taxon>
    </lineage>
</organism>
<dbReference type="EMBL" id="MN740609">
    <property type="protein sequence ID" value="QHU35583.1"/>
    <property type="molecule type" value="Genomic_DNA"/>
</dbReference>
<proteinExistence type="predicted"/>
<feature type="region of interest" description="Disordered" evidence="1">
    <location>
        <begin position="41"/>
        <end position="66"/>
    </location>
</feature>
<name>A0A6C0LZ63_9ZZZZ</name>
<accession>A0A6C0LZ63</accession>
<dbReference type="AlphaFoldDB" id="A0A6C0LZ63"/>
<evidence type="ECO:0000313" key="2">
    <source>
        <dbReference type="EMBL" id="QHU35583.1"/>
    </source>
</evidence>
<evidence type="ECO:0000256" key="1">
    <source>
        <dbReference type="SAM" id="MobiDB-lite"/>
    </source>
</evidence>
<reference evidence="2" key="1">
    <citation type="journal article" date="2020" name="Nature">
        <title>Giant virus diversity and host interactions through global metagenomics.</title>
        <authorList>
            <person name="Schulz F."/>
            <person name="Roux S."/>
            <person name="Paez-Espino D."/>
            <person name="Jungbluth S."/>
            <person name="Walsh D.A."/>
            <person name="Denef V.J."/>
            <person name="McMahon K.D."/>
            <person name="Konstantinidis K.T."/>
            <person name="Eloe-Fadrosh E.A."/>
            <person name="Kyrpides N.C."/>
            <person name="Woyke T."/>
        </authorList>
    </citation>
    <scope>NUCLEOTIDE SEQUENCE</scope>
    <source>
        <strain evidence="2">GVMAG-S-1029409-49</strain>
    </source>
</reference>
<feature type="compositionally biased region" description="Acidic residues" evidence="1">
    <location>
        <begin position="264"/>
        <end position="287"/>
    </location>
</feature>
<protein>
    <submittedName>
        <fullName evidence="2">Uncharacterized protein</fullName>
    </submittedName>
</protein>